<name>A0A9D2CAJ7_9MICO</name>
<keyword evidence="6 8" id="KW-1133">Transmembrane helix</keyword>
<evidence type="ECO:0000256" key="5">
    <source>
        <dbReference type="ARBA" id="ARBA00022692"/>
    </source>
</evidence>
<evidence type="ECO:0000313" key="10">
    <source>
        <dbReference type="EMBL" id="HIY66964.1"/>
    </source>
</evidence>
<keyword evidence="3" id="KW-1003">Cell membrane</keyword>
<proteinExistence type="inferred from homology"/>
<evidence type="ECO:0000256" key="1">
    <source>
        <dbReference type="ARBA" id="ARBA00004429"/>
    </source>
</evidence>
<dbReference type="Proteomes" id="UP000824005">
    <property type="component" value="Unassembled WGS sequence"/>
</dbReference>
<dbReference type="PANTHER" id="PTHR43357">
    <property type="entry name" value="INNER MEMBRANE ABC TRANSPORTER PERMEASE PROTEIN YDCV"/>
    <property type="match status" value="1"/>
</dbReference>
<dbReference type="AlphaFoldDB" id="A0A9D2CAJ7"/>
<evidence type="ECO:0000256" key="8">
    <source>
        <dbReference type="RuleBase" id="RU363032"/>
    </source>
</evidence>
<dbReference type="SUPFAM" id="SSF161098">
    <property type="entry name" value="MetI-like"/>
    <property type="match status" value="1"/>
</dbReference>
<dbReference type="GO" id="GO:0005886">
    <property type="term" value="C:plasma membrane"/>
    <property type="evidence" value="ECO:0007669"/>
    <property type="project" value="UniProtKB-SubCell"/>
</dbReference>
<reference evidence="10" key="2">
    <citation type="submission" date="2021-04" db="EMBL/GenBank/DDBJ databases">
        <authorList>
            <person name="Gilroy R."/>
        </authorList>
    </citation>
    <scope>NUCLEOTIDE SEQUENCE</scope>
    <source>
        <strain evidence="10">ChiGjej1B1-98</strain>
    </source>
</reference>
<evidence type="ECO:0000313" key="11">
    <source>
        <dbReference type="Proteomes" id="UP000824005"/>
    </source>
</evidence>
<feature type="transmembrane region" description="Helical" evidence="8">
    <location>
        <begin position="6"/>
        <end position="25"/>
    </location>
</feature>
<dbReference type="Gene3D" id="1.10.3720.10">
    <property type="entry name" value="MetI-like"/>
    <property type="match status" value="1"/>
</dbReference>
<feature type="transmembrane region" description="Helical" evidence="8">
    <location>
        <begin position="121"/>
        <end position="147"/>
    </location>
</feature>
<accession>A0A9D2CAJ7</accession>
<dbReference type="InterPro" id="IPR000515">
    <property type="entry name" value="MetI-like"/>
</dbReference>
<comment type="caution">
    <text evidence="10">The sequence shown here is derived from an EMBL/GenBank/DDBJ whole genome shotgun (WGS) entry which is preliminary data.</text>
</comment>
<feature type="transmembrane region" description="Helical" evidence="8">
    <location>
        <begin position="63"/>
        <end position="79"/>
    </location>
</feature>
<gene>
    <name evidence="10" type="ORF">H9830_11890</name>
</gene>
<feature type="non-terminal residue" evidence="10">
    <location>
        <position position="1"/>
    </location>
</feature>
<comment type="subcellular location">
    <subcellularLocation>
        <location evidence="1">Cell inner membrane</location>
        <topology evidence="1">Multi-pass membrane protein</topology>
    </subcellularLocation>
    <subcellularLocation>
        <location evidence="8">Cell membrane</location>
        <topology evidence="8">Multi-pass membrane protein</topology>
    </subcellularLocation>
</comment>
<keyword evidence="2 8" id="KW-0813">Transport</keyword>
<sequence length="197" mass="21620">NSVVVSIVAAVAGTLLAFIVSYTVNRTTLPMRAGLSYISMLPLAVPAIVLGLGLLWTWLLLPIPIYGTLVVMIVAFTAAQMPQGFQGVSASILQIHQDLEDSAVMHGASRWRAIWRVTMPLLRVPLTSTFLLLLMLSMRELTVPLFLFTTETRLLSIVIFDDFENGILARSAATSLLYCVVILVLAFVARRFGAEKR</sequence>
<dbReference type="EMBL" id="DXDC01000358">
    <property type="protein sequence ID" value="HIY66964.1"/>
    <property type="molecule type" value="Genomic_DNA"/>
</dbReference>
<organism evidence="10 11">
    <name type="scientific">Candidatus Agrococcus pullicola</name>
    <dbReference type="NCBI Taxonomy" id="2838429"/>
    <lineage>
        <taxon>Bacteria</taxon>
        <taxon>Bacillati</taxon>
        <taxon>Actinomycetota</taxon>
        <taxon>Actinomycetes</taxon>
        <taxon>Micrococcales</taxon>
        <taxon>Microbacteriaceae</taxon>
        <taxon>Agrococcus</taxon>
    </lineage>
</organism>
<feature type="transmembrane region" description="Helical" evidence="8">
    <location>
        <begin position="37"/>
        <end position="57"/>
    </location>
</feature>
<keyword evidence="5 8" id="KW-0812">Transmembrane</keyword>
<evidence type="ECO:0000259" key="9">
    <source>
        <dbReference type="PROSITE" id="PS50928"/>
    </source>
</evidence>
<evidence type="ECO:0000256" key="2">
    <source>
        <dbReference type="ARBA" id="ARBA00022448"/>
    </source>
</evidence>
<dbReference type="PANTHER" id="PTHR43357:SF4">
    <property type="entry name" value="INNER MEMBRANE ABC TRANSPORTER PERMEASE PROTEIN YDCV"/>
    <property type="match status" value="1"/>
</dbReference>
<evidence type="ECO:0000256" key="7">
    <source>
        <dbReference type="ARBA" id="ARBA00023136"/>
    </source>
</evidence>
<evidence type="ECO:0000256" key="6">
    <source>
        <dbReference type="ARBA" id="ARBA00022989"/>
    </source>
</evidence>
<evidence type="ECO:0000256" key="3">
    <source>
        <dbReference type="ARBA" id="ARBA00022475"/>
    </source>
</evidence>
<feature type="domain" description="ABC transmembrane type-1" evidence="9">
    <location>
        <begin position="1"/>
        <end position="189"/>
    </location>
</feature>
<dbReference type="PROSITE" id="PS50928">
    <property type="entry name" value="ABC_TM1"/>
    <property type="match status" value="1"/>
</dbReference>
<protein>
    <submittedName>
        <fullName evidence="10">ABC transporter permease subunit</fullName>
    </submittedName>
</protein>
<dbReference type="Pfam" id="PF00528">
    <property type="entry name" value="BPD_transp_1"/>
    <property type="match status" value="1"/>
</dbReference>
<keyword evidence="7 8" id="KW-0472">Membrane</keyword>
<feature type="transmembrane region" description="Helical" evidence="8">
    <location>
        <begin position="167"/>
        <end position="189"/>
    </location>
</feature>
<dbReference type="CDD" id="cd06261">
    <property type="entry name" value="TM_PBP2"/>
    <property type="match status" value="1"/>
</dbReference>
<comment type="similarity">
    <text evidence="8">Belongs to the binding-protein-dependent transport system permease family.</text>
</comment>
<keyword evidence="4" id="KW-0997">Cell inner membrane</keyword>
<dbReference type="GO" id="GO:0055085">
    <property type="term" value="P:transmembrane transport"/>
    <property type="evidence" value="ECO:0007669"/>
    <property type="project" value="InterPro"/>
</dbReference>
<dbReference type="InterPro" id="IPR035906">
    <property type="entry name" value="MetI-like_sf"/>
</dbReference>
<reference evidence="10" key="1">
    <citation type="journal article" date="2021" name="PeerJ">
        <title>Extensive microbial diversity within the chicken gut microbiome revealed by metagenomics and culture.</title>
        <authorList>
            <person name="Gilroy R."/>
            <person name="Ravi A."/>
            <person name="Getino M."/>
            <person name="Pursley I."/>
            <person name="Horton D.L."/>
            <person name="Alikhan N.F."/>
            <person name="Baker D."/>
            <person name="Gharbi K."/>
            <person name="Hall N."/>
            <person name="Watson M."/>
            <person name="Adriaenssens E.M."/>
            <person name="Foster-Nyarko E."/>
            <person name="Jarju S."/>
            <person name="Secka A."/>
            <person name="Antonio M."/>
            <person name="Oren A."/>
            <person name="Chaudhuri R.R."/>
            <person name="La Ragione R."/>
            <person name="Hildebrand F."/>
            <person name="Pallen M.J."/>
        </authorList>
    </citation>
    <scope>NUCLEOTIDE SEQUENCE</scope>
    <source>
        <strain evidence="10">ChiGjej1B1-98</strain>
    </source>
</reference>
<evidence type="ECO:0000256" key="4">
    <source>
        <dbReference type="ARBA" id="ARBA00022519"/>
    </source>
</evidence>